<dbReference type="KEGG" id="marz:MARA_47830"/>
<evidence type="ECO:0000256" key="1">
    <source>
        <dbReference type="SAM" id="Phobius"/>
    </source>
</evidence>
<accession>A0A7I7S5Q4</accession>
<dbReference type="InterPro" id="IPR050445">
    <property type="entry name" value="Bact_polysacc_biosynth/exp"/>
</dbReference>
<evidence type="ECO:0000313" key="2">
    <source>
        <dbReference type="EMBL" id="BBY51315.1"/>
    </source>
</evidence>
<proteinExistence type="predicted"/>
<dbReference type="Gene3D" id="3.40.50.300">
    <property type="entry name" value="P-loop containing nucleotide triphosphate hydrolases"/>
    <property type="match status" value="1"/>
</dbReference>
<evidence type="ECO:0000313" key="3">
    <source>
        <dbReference type="Proteomes" id="UP000467428"/>
    </source>
</evidence>
<keyword evidence="1" id="KW-0472">Membrane</keyword>
<dbReference type="AlphaFoldDB" id="A0A7I7S5Q4"/>
<dbReference type="SUPFAM" id="SSF52540">
    <property type="entry name" value="P-loop containing nucleoside triphosphate hydrolases"/>
    <property type="match status" value="1"/>
</dbReference>
<name>A0A7I7S5Q4_9MYCO</name>
<keyword evidence="3" id="KW-1185">Reference proteome</keyword>
<dbReference type="Proteomes" id="UP000467428">
    <property type="component" value="Chromosome"/>
</dbReference>
<dbReference type="PANTHER" id="PTHR32309">
    <property type="entry name" value="TYROSINE-PROTEIN KINASE"/>
    <property type="match status" value="1"/>
</dbReference>
<sequence>MNHAWNLYTDRIRRHLWPVLALGLAAAIAGYAFGLSQPTHYTGWATLSTATTDRAPEQDGVLASGYVDYFNSSGYQNKLKRTGTVPADVTMHARTAAASPIIYVEATSESRPSAEIAAPAAAQMFRDDINAQLQVARDETIAAVRKPFDDARQANGVASGVSLDQLQQQVNQINADSTNTLKSMQLESGMSESSPNAWPGALLALIGGLLLGCLVAVAAGAVSRRTPTAAELAAKTGLAPIVEVPAAKSARSRALRTHRVQQLVNAVGLAGLPQRAVVTLTSTVATAEIGDMARELARGRAAQGLRTVLVNADLHAPDAFGFGEALLDETLDLDAILRTTDTQLSEMSSGRVSGTPFTTVTAPRVAALLARLTEEFDFVVVAAPPITDAAESQILCAAGDGVLLVVDASKSRTTDIAEASALLTSFGARLIGSVLSGTSRARGFTARAGKPATAAPRVDQPVAGRTPVYADAAGQ</sequence>
<feature type="transmembrane region" description="Helical" evidence="1">
    <location>
        <begin position="197"/>
        <end position="222"/>
    </location>
</feature>
<geneLocation type="plasmid" evidence="3">
    <name>pjcm18538 dna</name>
</geneLocation>
<keyword evidence="1" id="KW-0812">Transmembrane</keyword>
<dbReference type="RefSeq" id="WP_163921751.1">
    <property type="nucleotide sequence ID" value="NZ_AP022593.1"/>
</dbReference>
<dbReference type="EMBL" id="AP022593">
    <property type="protein sequence ID" value="BBY51315.1"/>
    <property type="molecule type" value="Genomic_DNA"/>
</dbReference>
<organism evidence="2 3">
    <name type="scientific">Mycolicibacterium arabiense</name>
    <dbReference type="NCBI Taxonomy" id="1286181"/>
    <lineage>
        <taxon>Bacteria</taxon>
        <taxon>Bacillati</taxon>
        <taxon>Actinomycetota</taxon>
        <taxon>Actinomycetes</taxon>
        <taxon>Mycobacteriales</taxon>
        <taxon>Mycobacteriaceae</taxon>
        <taxon>Mycolicibacterium</taxon>
    </lineage>
</organism>
<reference evidence="2 3" key="1">
    <citation type="journal article" date="2019" name="Emerg. Microbes Infect.">
        <title>Comprehensive subspecies identification of 175 nontuberculous mycobacteria species based on 7547 genomic profiles.</title>
        <authorList>
            <person name="Matsumoto Y."/>
            <person name="Kinjo T."/>
            <person name="Motooka D."/>
            <person name="Nabeya D."/>
            <person name="Jung N."/>
            <person name="Uechi K."/>
            <person name="Horii T."/>
            <person name="Iida T."/>
            <person name="Fujita J."/>
            <person name="Nakamura S."/>
        </authorList>
    </citation>
    <scope>NUCLEOTIDE SEQUENCE [LARGE SCALE GENOMIC DNA]</scope>
    <source>
        <strain evidence="2 3">JCM 18538</strain>
    </source>
</reference>
<dbReference type="InterPro" id="IPR027417">
    <property type="entry name" value="P-loop_NTPase"/>
</dbReference>
<dbReference type="PANTHER" id="PTHR32309:SF31">
    <property type="entry name" value="CAPSULAR EXOPOLYSACCHARIDE FAMILY"/>
    <property type="match status" value="1"/>
</dbReference>
<keyword evidence="1" id="KW-1133">Transmembrane helix</keyword>
<protein>
    <submittedName>
        <fullName evidence="2">Uncharacterized protein</fullName>
    </submittedName>
</protein>
<gene>
    <name evidence="2" type="ORF">MARA_47830</name>
</gene>